<evidence type="ECO:0000313" key="7">
    <source>
        <dbReference type="Proteomes" id="UP000231279"/>
    </source>
</evidence>
<keyword evidence="3 6" id="KW-0808">Transferase</keyword>
<dbReference type="Proteomes" id="UP000231279">
    <property type="component" value="Unassembled WGS sequence"/>
</dbReference>
<proteinExistence type="predicted"/>
<evidence type="ECO:0000259" key="5">
    <source>
        <dbReference type="Pfam" id="PF04577"/>
    </source>
</evidence>
<evidence type="ECO:0000313" key="6">
    <source>
        <dbReference type="EMBL" id="PIN23282.1"/>
    </source>
</evidence>
<dbReference type="InterPro" id="IPR007657">
    <property type="entry name" value="Glycosyltransferase_61"/>
</dbReference>
<organism evidence="6 7">
    <name type="scientific">Handroanthus impetiginosus</name>
    <dbReference type="NCBI Taxonomy" id="429701"/>
    <lineage>
        <taxon>Eukaryota</taxon>
        <taxon>Viridiplantae</taxon>
        <taxon>Streptophyta</taxon>
        <taxon>Embryophyta</taxon>
        <taxon>Tracheophyta</taxon>
        <taxon>Spermatophyta</taxon>
        <taxon>Magnoliopsida</taxon>
        <taxon>eudicotyledons</taxon>
        <taxon>Gunneridae</taxon>
        <taxon>Pentapetalae</taxon>
        <taxon>asterids</taxon>
        <taxon>lamiids</taxon>
        <taxon>Lamiales</taxon>
        <taxon>Bignoniaceae</taxon>
        <taxon>Crescentiina</taxon>
        <taxon>Tabebuia alliance</taxon>
        <taxon>Handroanthus</taxon>
    </lineage>
</organism>
<evidence type="ECO:0000256" key="4">
    <source>
        <dbReference type="ARBA" id="ARBA00023180"/>
    </source>
</evidence>
<comment type="subcellular location">
    <subcellularLocation>
        <location evidence="1">Golgi apparatus membrane</location>
        <topology evidence="1">Single-pass type II membrane protein</topology>
    </subcellularLocation>
</comment>
<dbReference type="PANTHER" id="PTHR20961:SF5">
    <property type="entry name" value="GLYCOSYLTRANSFERASE-RELATED"/>
    <property type="match status" value="1"/>
</dbReference>
<dbReference type="PANTHER" id="PTHR20961">
    <property type="entry name" value="GLYCOSYLTRANSFERASE"/>
    <property type="match status" value="1"/>
</dbReference>
<protein>
    <submittedName>
        <fullName evidence="6">Protein O-GlcNAc transferase</fullName>
        <ecNumber evidence="6">2.4.1.255</ecNumber>
    </submittedName>
</protein>
<evidence type="ECO:0000256" key="1">
    <source>
        <dbReference type="ARBA" id="ARBA00004323"/>
    </source>
</evidence>
<comment type="caution">
    <text evidence="6">The sequence shown here is derived from an EMBL/GenBank/DDBJ whole genome shotgun (WGS) entry which is preliminary data.</text>
</comment>
<dbReference type="Pfam" id="PF04577">
    <property type="entry name" value="Glyco_transf_61"/>
    <property type="match status" value="1"/>
</dbReference>
<dbReference type="AlphaFoldDB" id="A0A2G9I0I7"/>
<dbReference type="EMBL" id="NKXS01000598">
    <property type="protein sequence ID" value="PIN23282.1"/>
    <property type="molecule type" value="Genomic_DNA"/>
</dbReference>
<name>A0A2G9I0I7_9LAMI</name>
<dbReference type="EC" id="2.4.1.255" evidence="6"/>
<sequence>MEWPVASRIRTILNPDELSDEQSYLPVEPIIYNFTNSRADVFEINGSIRVHGISSTIFISSSQENNLSSWIIQPYARKGDTMALGRVTNFKIEYETPNGSPNCHQIINIPSIIFSIGGYAGNYFHAFTDVLLPLFLTSHQFNQRVVFLVTNKYPGWIPKYKVILDKLSMYPIHDIDKEDKTLCFSRIIIGLKANEEFTTDSSESTNLSMRNFTKFLRRAFALKRDSINNCFKSCAIKQRPRVLVIRRRKARHIMNQGGLAEMAQSLGFEVILKQFMWNVSIVAQLVNSFDVLVGVHGAGLTNMVFLPENAIVIQIIPFGLDIFAKTCYEKPARSMNLRYLEYKASLNESSLLQNHTLDVKIFEDPRAVYRKGFDGFRTMYLDNQDLYLDLGRFRETLLTASKILGI</sequence>
<keyword evidence="7" id="KW-1185">Reference proteome</keyword>
<evidence type="ECO:0000256" key="2">
    <source>
        <dbReference type="ARBA" id="ARBA00022676"/>
    </source>
</evidence>
<accession>A0A2G9I0I7</accession>
<dbReference type="STRING" id="429701.A0A2G9I0I7"/>
<reference evidence="7" key="1">
    <citation type="journal article" date="2018" name="Gigascience">
        <title>Genome assembly of the Pink Ipe (Handroanthus impetiginosus, Bignoniaceae), a highly valued, ecologically keystone Neotropical timber forest tree.</title>
        <authorList>
            <person name="Silva-Junior O.B."/>
            <person name="Grattapaglia D."/>
            <person name="Novaes E."/>
            <person name="Collevatti R.G."/>
        </authorList>
    </citation>
    <scope>NUCLEOTIDE SEQUENCE [LARGE SCALE GENOMIC DNA]</scope>
    <source>
        <strain evidence="7">cv. UFG-1</strain>
    </source>
</reference>
<dbReference type="OrthoDB" id="529273at2759"/>
<evidence type="ECO:0000256" key="3">
    <source>
        <dbReference type="ARBA" id="ARBA00022679"/>
    </source>
</evidence>
<keyword evidence="4" id="KW-0325">Glycoprotein</keyword>
<dbReference type="GO" id="GO:0000139">
    <property type="term" value="C:Golgi membrane"/>
    <property type="evidence" value="ECO:0007669"/>
    <property type="project" value="UniProtKB-SubCell"/>
</dbReference>
<dbReference type="InterPro" id="IPR049625">
    <property type="entry name" value="Glyco_transf_61_cat"/>
</dbReference>
<keyword evidence="2 6" id="KW-0328">Glycosyltransferase</keyword>
<dbReference type="GO" id="GO:0097363">
    <property type="term" value="F:protein O-acetylglucosaminyltransferase activity"/>
    <property type="evidence" value="ECO:0007669"/>
    <property type="project" value="UniProtKB-EC"/>
</dbReference>
<feature type="domain" description="Glycosyltransferase 61 catalytic" evidence="5">
    <location>
        <begin position="123"/>
        <end position="313"/>
    </location>
</feature>
<dbReference type="GO" id="GO:0016763">
    <property type="term" value="F:pentosyltransferase activity"/>
    <property type="evidence" value="ECO:0007669"/>
    <property type="project" value="UniProtKB-ARBA"/>
</dbReference>
<gene>
    <name evidence="6" type="ORF">CDL12_03998</name>
</gene>